<evidence type="ECO:0000259" key="8">
    <source>
        <dbReference type="SMART" id="SM01221"/>
    </source>
</evidence>
<dbReference type="InterPro" id="IPR037070">
    <property type="entry name" value="Formiminotransferase_C_sf"/>
</dbReference>
<accession>A0A7T1ANY0</accession>
<dbReference type="EMBL" id="CP065383">
    <property type="protein sequence ID" value="QPM69404.1"/>
    <property type="molecule type" value="Genomic_DNA"/>
</dbReference>
<dbReference type="GO" id="GO:0030409">
    <property type="term" value="F:glutamate formimidoyltransferase activity"/>
    <property type="evidence" value="ECO:0007669"/>
    <property type="project" value="UniProtKB-EC"/>
</dbReference>
<dbReference type="RefSeq" id="WP_218111880.1">
    <property type="nucleotide sequence ID" value="NZ_CP065383.1"/>
</dbReference>
<keyword evidence="4" id="KW-0963">Cytoplasm</keyword>
<comment type="subcellular location">
    <subcellularLocation>
        <location evidence="1">Cytoplasm</location>
    </subcellularLocation>
</comment>
<feature type="domain" description="Formiminotransferase C-terminal subdomain" evidence="8">
    <location>
        <begin position="182"/>
        <end position="296"/>
    </location>
</feature>
<reference evidence="10 11" key="1">
    <citation type="journal article" date="2021" name="Nat. Commun.">
        <title>Isolation of a member of the candidate phylum Atribacteria reveals a unique cell membrane structure.</title>
        <authorList>
            <person name="Taiki K."/>
            <person name="Nobu M.K."/>
            <person name="Kusada H."/>
            <person name="Meng X.-Y."/>
            <person name="Hosoki N."/>
            <person name="Uematsu K."/>
            <person name="Yoshioka H."/>
            <person name="Kamagata Y."/>
            <person name="Tamaki H."/>
        </authorList>
    </citation>
    <scope>NUCLEOTIDE SEQUENCE [LARGE SCALE GENOMIC DNA]</scope>
    <source>
        <strain evidence="10 11">RT761</strain>
    </source>
</reference>
<dbReference type="PANTHER" id="PTHR12234:SF8">
    <property type="entry name" value="FORMIMINOTRANSFERASE-CYCLODEAMINASE"/>
    <property type="match status" value="1"/>
</dbReference>
<dbReference type="KEGG" id="alam:RT761_02637"/>
<dbReference type="GO" id="GO:0005737">
    <property type="term" value="C:cytoplasm"/>
    <property type="evidence" value="ECO:0007669"/>
    <property type="project" value="UniProtKB-SubCell"/>
</dbReference>
<dbReference type="AlphaFoldDB" id="A0A7T1ANY0"/>
<dbReference type="InterPro" id="IPR022384">
    <property type="entry name" value="FormiminoTrfase_cat_dom_sf"/>
</dbReference>
<feature type="domain" description="Formiminotransferase N-terminal subdomain" evidence="9">
    <location>
        <begin position="4"/>
        <end position="181"/>
    </location>
</feature>
<evidence type="ECO:0000256" key="1">
    <source>
        <dbReference type="ARBA" id="ARBA00004496"/>
    </source>
</evidence>
<dbReference type="InterPro" id="IPR013802">
    <property type="entry name" value="Formiminotransferase_C"/>
</dbReference>
<dbReference type="GO" id="GO:0005542">
    <property type="term" value="F:folic acid binding"/>
    <property type="evidence" value="ECO:0007669"/>
    <property type="project" value="UniProtKB-KW"/>
</dbReference>
<dbReference type="InterPro" id="IPR037064">
    <property type="entry name" value="Formiminotransferase_N_sf"/>
</dbReference>
<keyword evidence="11" id="KW-1185">Reference proteome</keyword>
<dbReference type="Pfam" id="PF07837">
    <property type="entry name" value="FTCD_N"/>
    <property type="match status" value="1"/>
</dbReference>
<keyword evidence="6" id="KW-0369">Histidine metabolism</keyword>
<comment type="pathway">
    <text evidence="2">Amino-acid degradation; L-histidine degradation into L-glutamate; L-glutamate from N-formimidoyl-L-glutamate (transferase route): step 1/1.</text>
</comment>
<evidence type="ECO:0000256" key="6">
    <source>
        <dbReference type="ARBA" id="ARBA00022808"/>
    </source>
</evidence>
<dbReference type="NCBIfam" id="TIGR02024">
    <property type="entry name" value="FtcD"/>
    <property type="match status" value="1"/>
</dbReference>
<dbReference type="SUPFAM" id="SSF55116">
    <property type="entry name" value="Formiminotransferase domain of formiminotransferase-cyclodeaminase"/>
    <property type="match status" value="2"/>
</dbReference>
<dbReference type="EC" id="2.1.2.5" evidence="3"/>
<evidence type="ECO:0000256" key="7">
    <source>
        <dbReference type="ARBA" id="ARBA00022954"/>
    </source>
</evidence>
<organism evidence="10 11">
    <name type="scientific">Atribacter laminatus</name>
    <dbReference type="NCBI Taxonomy" id="2847778"/>
    <lineage>
        <taxon>Bacteria</taxon>
        <taxon>Pseudomonadati</taxon>
        <taxon>Atribacterota</taxon>
        <taxon>Atribacteria</taxon>
        <taxon>Atribacterales</taxon>
        <taxon>Atribacteraceae</taxon>
        <taxon>Atribacter</taxon>
    </lineage>
</organism>
<dbReference type="GO" id="GO:0019556">
    <property type="term" value="P:L-histidine catabolic process to glutamate and formamide"/>
    <property type="evidence" value="ECO:0007669"/>
    <property type="project" value="UniProtKB-UniPathway"/>
</dbReference>
<proteinExistence type="predicted"/>
<keyword evidence="5 10" id="KW-0808">Transferase</keyword>
<dbReference type="Pfam" id="PF02971">
    <property type="entry name" value="FTCD"/>
    <property type="match status" value="1"/>
</dbReference>
<gene>
    <name evidence="10" type="ORF">RT761_02637</name>
</gene>
<keyword evidence="7" id="KW-0290">Folate-binding</keyword>
<evidence type="ECO:0000256" key="2">
    <source>
        <dbReference type="ARBA" id="ARBA00005082"/>
    </source>
</evidence>
<evidence type="ECO:0000256" key="3">
    <source>
        <dbReference type="ARBA" id="ARBA00012252"/>
    </source>
</evidence>
<evidence type="ECO:0000256" key="4">
    <source>
        <dbReference type="ARBA" id="ARBA00022490"/>
    </source>
</evidence>
<dbReference type="GO" id="GO:0019557">
    <property type="term" value="P:L-histidine catabolic process to glutamate and formate"/>
    <property type="evidence" value="ECO:0007669"/>
    <property type="project" value="UniProtKB-UniPathway"/>
</dbReference>
<dbReference type="Proteomes" id="UP000594463">
    <property type="component" value="Chromosome"/>
</dbReference>
<dbReference type="InterPro" id="IPR004227">
    <property type="entry name" value="Formiminotransferase_cat"/>
</dbReference>
<dbReference type="Gene3D" id="3.30.70.670">
    <property type="entry name" value="Formiminotransferase, C-terminal subdomain"/>
    <property type="match status" value="1"/>
</dbReference>
<dbReference type="SMART" id="SM01221">
    <property type="entry name" value="FTCD"/>
    <property type="match status" value="1"/>
</dbReference>
<dbReference type="InterPro" id="IPR051623">
    <property type="entry name" value="FTCD"/>
</dbReference>
<sequence length="301" mass="33277">MKRKIIQSAINISSSDENIINEMTKSLGQIPGCLIADYSSDIDHNRSVISLLGDEKSLTKAVFAIFEIALETIDISHHNGEHPRIGAVDVIPFTPWGSATMEDCIALAQSVGKEVAKKYLIPVYLYGEAALIPEHVNLSLIRRGGYESLKQEIHRIADRKPDYGLARLHPTLGAVAIGARNPLVAFNVNLKSKDRGVAKEIARKLRGEYGGLTRVKAIGVNLGSRDLVQISMNLLNYRMSTVVQAYELVKIEARRYGIEVQGSEIIGLVPLECLVDIVGFYLSIPDLKISQVLEYHFLEKN</sequence>
<evidence type="ECO:0000259" key="9">
    <source>
        <dbReference type="SMART" id="SM01222"/>
    </source>
</evidence>
<protein>
    <recommendedName>
        <fullName evidence="3">glutamate formimidoyltransferase</fullName>
        <ecNumber evidence="3">2.1.2.5</ecNumber>
    </recommendedName>
</protein>
<dbReference type="InterPro" id="IPR012886">
    <property type="entry name" value="Formiminotransferase_N"/>
</dbReference>
<dbReference type="PANTHER" id="PTHR12234">
    <property type="entry name" value="FORMIMINOTRANSFERASE-CYCLODEAMINASE"/>
    <property type="match status" value="1"/>
</dbReference>
<dbReference type="SMART" id="SM01222">
    <property type="entry name" value="FTCD_N"/>
    <property type="match status" value="1"/>
</dbReference>
<dbReference type="UniPathway" id="UPA00379">
    <property type="reaction ID" value="UER00555"/>
</dbReference>
<dbReference type="Gene3D" id="3.30.990.10">
    <property type="entry name" value="Formiminotransferase, N-terminal subdomain"/>
    <property type="match status" value="1"/>
</dbReference>
<evidence type="ECO:0000313" key="10">
    <source>
        <dbReference type="EMBL" id="QPM69404.1"/>
    </source>
</evidence>
<evidence type="ECO:0000256" key="5">
    <source>
        <dbReference type="ARBA" id="ARBA00022679"/>
    </source>
</evidence>
<evidence type="ECO:0000313" key="11">
    <source>
        <dbReference type="Proteomes" id="UP000594463"/>
    </source>
</evidence>
<name>A0A7T1ANY0_ATRLM</name>